<protein>
    <submittedName>
        <fullName evidence="1">Uncharacterized protein</fullName>
    </submittedName>
</protein>
<dbReference type="AlphaFoldDB" id="A0A0B8P5U8"/>
<proteinExistence type="predicted"/>
<name>A0A0B8P5U8_9VIBR</name>
<organism evidence="1 2">
    <name type="scientific">Vibrio ishigakensis</name>
    <dbReference type="NCBI Taxonomy" id="1481914"/>
    <lineage>
        <taxon>Bacteria</taxon>
        <taxon>Pseudomonadati</taxon>
        <taxon>Pseudomonadota</taxon>
        <taxon>Gammaproteobacteria</taxon>
        <taxon>Vibrionales</taxon>
        <taxon>Vibrionaceae</taxon>
        <taxon>Vibrio</taxon>
    </lineage>
</organism>
<dbReference type="EMBL" id="BBSA01000005">
    <property type="protein sequence ID" value="GAM62245.1"/>
    <property type="molecule type" value="Genomic_DNA"/>
</dbReference>
<comment type="caution">
    <text evidence="1">The sequence shown here is derived from an EMBL/GenBank/DDBJ whole genome shotgun (WGS) entry which is preliminary data.</text>
</comment>
<reference evidence="1 2" key="2">
    <citation type="submission" date="2015-01" db="EMBL/GenBank/DDBJ databases">
        <authorList>
            <consortium name="NBRP consortium"/>
            <person name="Sawabe T."/>
            <person name="Meirelles P."/>
            <person name="Feng G."/>
            <person name="Sayaka M."/>
            <person name="Hattori M."/>
            <person name="Ohkuma M."/>
        </authorList>
    </citation>
    <scope>NUCLEOTIDE SEQUENCE [LARGE SCALE GENOMIC DNA]</scope>
    <source>
        <strain evidence="1 2">JCM19232</strain>
    </source>
</reference>
<dbReference type="Proteomes" id="UP000031670">
    <property type="component" value="Unassembled WGS sequence"/>
</dbReference>
<accession>A0A0B8P5U8</accession>
<evidence type="ECO:0000313" key="1">
    <source>
        <dbReference type="EMBL" id="GAM62245.1"/>
    </source>
</evidence>
<reference evidence="1 2" key="1">
    <citation type="submission" date="2015-01" db="EMBL/GenBank/DDBJ databases">
        <title>Vibrio sp. C5 JCM 19232 whole genome shotgun sequence.</title>
        <authorList>
            <person name="Sawabe T."/>
            <person name="Meirelles P."/>
            <person name="Feng G."/>
            <person name="Sayaka M."/>
            <person name="Hattori M."/>
            <person name="Ohkuma M."/>
        </authorList>
    </citation>
    <scope>NUCLEOTIDE SEQUENCE [LARGE SCALE GENOMIC DNA]</scope>
    <source>
        <strain evidence="1 2">JCM19232</strain>
    </source>
</reference>
<evidence type="ECO:0000313" key="2">
    <source>
        <dbReference type="Proteomes" id="UP000031670"/>
    </source>
</evidence>
<sequence length="178" mass="19933">MKLLADITGEQFLQILERDDDKVLVQFISNEGIGKGVPFKDSLKGLYLAGWTPRATSTAIGLYRFKQGMLEDAHVSFALHQLYPLGRKVKLPSGEVVRIASYANTHSDGYYMFVRHDGDENLTRLKMSPEWELLPDEKLLALPYYPAPRTNKSGIISMSLIVGQADSKVCSLDKVKDL</sequence>
<gene>
    <name evidence="1" type="ORF">JCM19232_5209</name>
</gene>